<evidence type="ECO:0000313" key="1">
    <source>
        <dbReference type="EMBL" id="CCJ30672.1"/>
    </source>
</evidence>
<organism evidence="2">
    <name type="scientific">Pneumocystis jirovecii</name>
    <name type="common">Human pneumocystis pneumonia agent</name>
    <dbReference type="NCBI Taxonomy" id="42068"/>
    <lineage>
        <taxon>Eukaryota</taxon>
        <taxon>Fungi</taxon>
        <taxon>Dikarya</taxon>
        <taxon>Ascomycota</taxon>
        <taxon>Taphrinomycotina</taxon>
        <taxon>Pneumocystomycetes</taxon>
        <taxon>Pneumocystaceae</taxon>
        <taxon>Pneumocystis</taxon>
    </lineage>
</organism>
<dbReference type="GO" id="GO:0030674">
    <property type="term" value="F:protein-macromolecule adaptor activity"/>
    <property type="evidence" value="ECO:0007669"/>
    <property type="project" value="TreeGrafter"/>
</dbReference>
<protein>
    <recommendedName>
        <fullName evidence="3">Increased recombination centers protein 6</fullName>
    </recommendedName>
</protein>
<dbReference type="InterPro" id="IPR034627">
    <property type="entry name" value="Irc6"/>
</dbReference>
<dbReference type="STRING" id="1209962.L0PEL3"/>
<reference evidence="1 2" key="1">
    <citation type="journal article" date="2012" name="MBio">
        <title>De novo assembly of the Pneumocystis jirovecii genome from a single bronchoalveolar lavage fluid specimen from a patient.</title>
        <authorList>
            <person name="Cisse O.H."/>
            <person name="Pagni M."/>
            <person name="Hauser P.M."/>
        </authorList>
    </citation>
    <scope>NUCLEOTIDE SEQUENCE [LARGE SCALE GENOMIC DNA]</scope>
    <source>
        <strain evidence="1 2">SE8</strain>
    </source>
</reference>
<gene>
    <name evidence="1" type="ORF">PNEJI1_002434</name>
</gene>
<evidence type="ECO:0008006" key="3">
    <source>
        <dbReference type="Google" id="ProtNLM"/>
    </source>
</evidence>
<sequence>MSSKKILLLGTPKSGKLTFLKELTGSLPKISSNKINHAGIIHQVKFDTKYYKATVDIWVDEFSDEEIDIWVESYLSEEAAPVREALGAIVIVFRETEKRPFYEHVLRQVKKIRQIVEACDSSWDGVLLAVKMPEKDLNTVSSNQIDHNALSDACLNENFEYVDFACQSTKQSKGIDRVKEALEAFTWNEMYDLNKFSFDSNNKHYMTEKNLEKDVEEFERLASEILIIREHANQLPLSERQPFVSKLLKKLAQY</sequence>
<dbReference type="Gene3D" id="3.40.50.11960">
    <property type="match status" value="1"/>
</dbReference>
<accession>L0PEL3</accession>
<comment type="caution">
    <text evidence="1">The sequence shown here is derived from an EMBL/GenBank/DDBJ whole genome shotgun (WGS) entry which is preliminary data.</text>
</comment>
<dbReference type="AlphaFoldDB" id="L0PEL3"/>
<dbReference type="EMBL" id="CAKM01000261">
    <property type="protein sequence ID" value="CCJ30672.1"/>
    <property type="molecule type" value="Genomic_DNA"/>
</dbReference>
<dbReference type="PANTHER" id="PTHR28043">
    <property type="entry name" value="INCREASED RECOMBINATION CENTERS PROTEIN 6"/>
    <property type="match status" value="1"/>
</dbReference>
<name>L0PEL3_PNEJI</name>
<dbReference type="VEuPathDB" id="FungiDB:PNEJI1_002434"/>
<dbReference type="Pfam" id="PF10199">
    <property type="entry name" value="Adaptin_binding"/>
    <property type="match status" value="1"/>
</dbReference>
<evidence type="ECO:0000313" key="2">
    <source>
        <dbReference type="Proteomes" id="UP000010422"/>
    </source>
</evidence>
<dbReference type="InterPro" id="IPR027417">
    <property type="entry name" value="P-loop_NTPase"/>
</dbReference>
<dbReference type="GO" id="GO:0016192">
    <property type="term" value="P:vesicle-mediated transport"/>
    <property type="evidence" value="ECO:0007669"/>
    <property type="project" value="InterPro"/>
</dbReference>
<dbReference type="SUPFAM" id="SSF52540">
    <property type="entry name" value="P-loop containing nucleoside triphosphate hydrolases"/>
    <property type="match status" value="1"/>
</dbReference>
<dbReference type="InParanoid" id="L0PEL3"/>
<dbReference type="PANTHER" id="PTHR28043:SF1">
    <property type="entry name" value="INCREASED RECOMBINATION CENTERS PROTEIN 6"/>
    <property type="match status" value="1"/>
</dbReference>
<dbReference type="Proteomes" id="UP000010422">
    <property type="component" value="Unassembled WGS sequence"/>
</dbReference>
<proteinExistence type="predicted"/>